<evidence type="ECO:0000313" key="2">
    <source>
        <dbReference type="Proteomes" id="UP000481421"/>
    </source>
</evidence>
<dbReference type="RefSeq" id="WP_164609223.1">
    <property type="nucleotide sequence ID" value="NZ_JAAIKE010000001.1"/>
</dbReference>
<name>A0A6B3RQ74_9RHOB</name>
<reference evidence="1 2" key="1">
    <citation type="submission" date="2020-02" db="EMBL/GenBank/DDBJ databases">
        <title>Rhodobacter algicola sp. nov., isolated from microalga culture.</title>
        <authorList>
            <person name="Park C.-Y."/>
        </authorList>
    </citation>
    <scope>NUCLEOTIDE SEQUENCE [LARGE SCALE GENOMIC DNA]</scope>
    <source>
        <strain evidence="1 2">ETT8</strain>
    </source>
</reference>
<comment type="caution">
    <text evidence="1">The sequence shown here is derived from an EMBL/GenBank/DDBJ whole genome shotgun (WGS) entry which is preliminary data.</text>
</comment>
<keyword evidence="2" id="KW-1185">Reference proteome</keyword>
<sequence length="65" mass="7383">MTAPFWMICRAPQFPHSKTEPTRRYDTEAEARKDAQAMADQTGADFVILTATHTIRPQGSQRSLF</sequence>
<dbReference type="Proteomes" id="UP000481421">
    <property type="component" value="Unassembled WGS sequence"/>
</dbReference>
<organism evidence="1 2">
    <name type="scientific">Pseudotabrizicola algicola</name>
    <dbReference type="NCBI Taxonomy" id="2709381"/>
    <lineage>
        <taxon>Bacteria</taxon>
        <taxon>Pseudomonadati</taxon>
        <taxon>Pseudomonadota</taxon>
        <taxon>Alphaproteobacteria</taxon>
        <taxon>Rhodobacterales</taxon>
        <taxon>Paracoccaceae</taxon>
        <taxon>Pseudotabrizicola</taxon>
    </lineage>
</organism>
<evidence type="ECO:0000313" key="1">
    <source>
        <dbReference type="EMBL" id="NEX45212.1"/>
    </source>
</evidence>
<accession>A0A6B3RQ74</accession>
<dbReference type="AlphaFoldDB" id="A0A6B3RQ74"/>
<dbReference type="EMBL" id="JAAIKE010000001">
    <property type="protein sequence ID" value="NEX45212.1"/>
    <property type="molecule type" value="Genomic_DNA"/>
</dbReference>
<evidence type="ECO:0008006" key="3">
    <source>
        <dbReference type="Google" id="ProtNLM"/>
    </source>
</evidence>
<proteinExistence type="predicted"/>
<gene>
    <name evidence="1" type="ORF">G3572_03270</name>
</gene>
<protein>
    <recommendedName>
        <fullName evidence="3">DUF2188 domain-containing protein</fullName>
    </recommendedName>
</protein>